<sequence>MRYERMETLLRLALRMQGSPGGLSLQDIQAELGVARRTAERMRDAVVDLFLGEEVETGERTKRWRIPPGTLDRLVRFRAEELAGLEGAAQALDREGMRDQAAALRAVSAKLRALQRPADARRVEPDLEALVEAEGLALRPGPQEAVRPGVLGRIREAILRGVKVRLHYRKREGGGRVRRTVGPCGVLYGSRHRLVAEGAEGLRQYVLSNIERVEVTEAPFERPAGFSLRAYAERSFGTYQEEEGPFHVVWRFTPEAARDARNFLFHPTQEAAEEPGGSLVVRFRACGLREMAWHLFTWGEGVEVVEPEALKEVLSDLKGR</sequence>
<dbReference type="AlphaFoldDB" id="A0A932MM13"/>
<feature type="domain" description="WCX" evidence="2">
    <location>
        <begin position="246"/>
        <end position="313"/>
    </location>
</feature>
<dbReference type="InterPro" id="IPR057727">
    <property type="entry name" value="WCX_dom"/>
</dbReference>
<dbReference type="Pfam" id="PF25583">
    <property type="entry name" value="WCX"/>
    <property type="match status" value="1"/>
</dbReference>
<name>A0A932MM13_UNCTE</name>
<proteinExistence type="predicted"/>
<evidence type="ECO:0000259" key="2">
    <source>
        <dbReference type="Pfam" id="PF25583"/>
    </source>
</evidence>
<gene>
    <name evidence="3" type="ORF">HYZ11_00520</name>
</gene>
<accession>A0A932MM13</accession>
<dbReference type="PROSITE" id="PS52050">
    <property type="entry name" value="WYL"/>
    <property type="match status" value="1"/>
</dbReference>
<dbReference type="InterPro" id="IPR026881">
    <property type="entry name" value="WYL_dom"/>
</dbReference>
<reference evidence="3" key="1">
    <citation type="submission" date="2020-07" db="EMBL/GenBank/DDBJ databases">
        <title>Huge and variable diversity of episymbiotic CPR bacteria and DPANN archaea in groundwater ecosystems.</title>
        <authorList>
            <person name="He C.Y."/>
            <person name="Keren R."/>
            <person name="Whittaker M."/>
            <person name="Farag I.F."/>
            <person name="Doudna J."/>
            <person name="Cate J.H.D."/>
            <person name="Banfield J.F."/>
        </authorList>
    </citation>
    <scope>NUCLEOTIDE SEQUENCE</scope>
    <source>
        <strain evidence="3">NC_groundwater_763_Ag_S-0.2um_68_21</strain>
    </source>
</reference>
<dbReference type="PANTHER" id="PTHR34580:SF3">
    <property type="entry name" value="PROTEIN PAFB"/>
    <property type="match status" value="1"/>
</dbReference>
<protein>
    <submittedName>
        <fullName evidence="3">WYL domain-containing protein</fullName>
    </submittedName>
</protein>
<dbReference type="InterPro" id="IPR051534">
    <property type="entry name" value="CBASS_pafABC_assoc_protein"/>
</dbReference>
<dbReference type="EMBL" id="JACPUR010000001">
    <property type="protein sequence ID" value="MBI3126072.1"/>
    <property type="molecule type" value="Genomic_DNA"/>
</dbReference>
<organism evidence="3 4">
    <name type="scientific">Tectimicrobiota bacterium</name>
    <dbReference type="NCBI Taxonomy" id="2528274"/>
    <lineage>
        <taxon>Bacteria</taxon>
        <taxon>Pseudomonadati</taxon>
        <taxon>Nitrospinota/Tectimicrobiota group</taxon>
        <taxon>Candidatus Tectimicrobiota</taxon>
    </lineage>
</organism>
<feature type="domain" description="WYL" evidence="1">
    <location>
        <begin position="150"/>
        <end position="215"/>
    </location>
</feature>
<evidence type="ECO:0000313" key="4">
    <source>
        <dbReference type="Proteomes" id="UP000782312"/>
    </source>
</evidence>
<evidence type="ECO:0000313" key="3">
    <source>
        <dbReference type="EMBL" id="MBI3126072.1"/>
    </source>
</evidence>
<dbReference type="PANTHER" id="PTHR34580">
    <property type="match status" value="1"/>
</dbReference>
<dbReference type="Proteomes" id="UP000782312">
    <property type="component" value="Unassembled WGS sequence"/>
</dbReference>
<dbReference type="Pfam" id="PF13280">
    <property type="entry name" value="WYL"/>
    <property type="match status" value="1"/>
</dbReference>
<comment type="caution">
    <text evidence="3">The sequence shown here is derived from an EMBL/GenBank/DDBJ whole genome shotgun (WGS) entry which is preliminary data.</text>
</comment>
<evidence type="ECO:0000259" key="1">
    <source>
        <dbReference type="Pfam" id="PF13280"/>
    </source>
</evidence>